<dbReference type="AlphaFoldDB" id="A0AA40FS61"/>
<name>A0AA40FS61_9HYME</name>
<gene>
    <name evidence="2" type="ORF">K0M31_006656</name>
</gene>
<feature type="compositionally biased region" description="Polar residues" evidence="1">
    <location>
        <begin position="19"/>
        <end position="36"/>
    </location>
</feature>
<feature type="region of interest" description="Disordered" evidence="1">
    <location>
        <begin position="1"/>
        <end position="84"/>
    </location>
</feature>
<dbReference type="EMBL" id="JAHYIQ010000018">
    <property type="protein sequence ID" value="KAK1124284.1"/>
    <property type="molecule type" value="Genomic_DNA"/>
</dbReference>
<accession>A0AA40FS61</accession>
<feature type="compositionally biased region" description="Polar residues" evidence="1">
    <location>
        <begin position="68"/>
        <end position="84"/>
    </location>
</feature>
<reference evidence="2" key="1">
    <citation type="submission" date="2021-10" db="EMBL/GenBank/DDBJ databases">
        <title>Melipona bicolor Genome sequencing and assembly.</title>
        <authorList>
            <person name="Araujo N.S."/>
            <person name="Arias M.C."/>
        </authorList>
    </citation>
    <scope>NUCLEOTIDE SEQUENCE</scope>
    <source>
        <strain evidence="2">USP_2M_L1-L4_2017</strain>
        <tissue evidence="2">Whole body</tissue>
    </source>
</reference>
<proteinExistence type="predicted"/>
<evidence type="ECO:0000313" key="2">
    <source>
        <dbReference type="EMBL" id="KAK1124284.1"/>
    </source>
</evidence>
<keyword evidence="3" id="KW-1185">Reference proteome</keyword>
<organism evidence="2 3">
    <name type="scientific">Melipona bicolor</name>
    <dbReference type="NCBI Taxonomy" id="60889"/>
    <lineage>
        <taxon>Eukaryota</taxon>
        <taxon>Metazoa</taxon>
        <taxon>Ecdysozoa</taxon>
        <taxon>Arthropoda</taxon>
        <taxon>Hexapoda</taxon>
        <taxon>Insecta</taxon>
        <taxon>Pterygota</taxon>
        <taxon>Neoptera</taxon>
        <taxon>Endopterygota</taxon>
        <taxon>Hymenoptera</taxon>
        <taxon>Apocrita</taxon>
        <taxon>Aculeata</taxon>
        <taxon>Apoidea</taxon>
        <taxon>Anthophila</taxon>
        <taxon>Apidae</taxon>
        <taxon>Melipona</taxon>
    </lineage>
</organism>
<sequence>MSLSRSHDREEDNKDNSIKRANTVGTGLSSASTVKNVQRVLPVPPSWGTHPSIDQRIEQRRSLKKPRGNTTQWKPEDISPTTFWNQPSLRRITDRTSATREHPHHITNLLPSKTILIYLRNCLNNGPEIKEDNR</sequence>
<dbReference type="Proteomes" id="UP001177670">
    <property type="component" value="Unassembled WGS sequence"/>
</dbReference>
<comment type="caution">
    <text evidence="2">The sequence shown here is derived from an EMBL/GenBank/DDBJ whole genome shotgun (WGS) entry which is preliminary data.</text>
</comment>
<evidence type="ECO:0000313" key="3">
    <source>
        <dbReference type="Proteomes" id="UP001177670"/>
    </source>
</evidence>
<evidence type="ECO:0000256" key="1">
    <source>
        <dbReference type="SAM" id="MobiDB-lite"/>
    </source>
</evidence>
<protein>
    <submittedName>
        <fullName evidence="2">Uncharacterized protein</fullName>
    </submittedName>
</protein>
<feature type="compositionally biased region" description="Basic and acidic residues" evidence="1">
    <location>
        <begin position="1"/>
        <end position="18"/>
    </location>
</feature>